<evidence type="ECO:0000313" key="1">
    <source>
        <dbReference type="EMBL" id="KAE8735334.1"/>
    </source>
</evidence>
<dbReference type="Pfam" id="PF00400">
    <property type="entry name" value="WD40"/>
    <property type="match status" value="1"/>
</dbReference>
<proteinExistence type="predicted"/>
<dbReference type="Gene3D" id="2.130.10.10">
    <property type="entry name" value="YVTN repeat-like/Quinoprotein amine dehydrogenase"/>
    <property type="match status" value="2"/>
</dbReference>
<protein>
    <submittedName>
        <fullName evidence="1">Proteasome assembly chaperone 2-like</fullName>
    </submittedName>
</protein>
<dbReference type="PANTHER" id="PTHR22844">
    <property type="entry name" value="F-BOX AND WD40 DOMAIN PROTEIN"/>
    <property type="match status" value="1"/>
</dbReference>
<dbReference type="EMBL" id="VEPZ02000032">
    <property type="protein sequence ID" value="KAE8735334.1"/>
    <property type="molecule type" value="Genomic_DNA"/>
</dbReference>
<organism evidence="1 2">
    <name type="scientific">Hibiscus syriacus</name>
    <name type="common">Rose of Sharon</name>
    <dbReference type="NCBI Taxonomy" id="106335"/>
    <lineage>
        <taxon>Eukaryota</taxon>
        <taxon>Viridiplantae</taxon>
        <taxon>Streptophyta</taxon>
        <taxon>Embryophyta</taxon>
        <taxon>Tracheophyta</taxon>
        <taxon>Spermatophyta</taxon>
        <taxon>Magnoliopsida</taxon>
        <taxon>eudicotyledons</taxon>
        <taxon>Gunneridae</taxon>
        <taxon>Pentapetalae</taxon>
        <taxon>rosids</taxon>
        <taxon>malvids</taxon>
        <taxon>Malvales</taxon>
        <taxon>Malvaceae</taxon>
        <taxon>Malvoideae</taxon>
        <taxon>Hibiscus</taxon>
    </lineage>
</organism>
<reference evidence="1" key="1">
    <citation type="submission" date="2019-09" db="EMBL/GenBank/DDBJ databases">
        <title>Draft genome information of white flower Hibiscus syriacus.</title>
        <authorList>
            <person name="Kim Y.-M."/>
        </authorList>
    </citation>
    <scope>NUCLEOTIDE SEQUENCE [LARGE SCALE GENOMIC DNA]</scope>
    <source>
        <strain evidence="1">YM2019G1</strain>
    </source>
</reference>
<dbReference type="GO" id="GO:0000502">
    <property type="term" value="C:proteasome complex"/>
    <property type="evidence" value="ECO:0007669"/>
    <property type="project" value="UniProtKB-KW"/>
</dbReference>
<dbReference type="InterPro" id="IPR001680">
    <property type="entry name" value="WD40_rpt"/>
</dbReference>
<sequence length="172" mass="20220">MGLIEFIVKEEGHIYSLDAFDDVLYTCTDNKTIRVWKNLKEFSGFKTKIGLVKAIIVLDDLVFTDHQDGKIHCWKVLSSNPSVIRRHESFSNFIDFLKGSFKLKNYVEVQEKKCSWDKTMKVWWISNFKCLEFVEDAHDDAINFVVVGFNYVVFTDSVDRTVKAWNREFLEK</sequence>
<dbReference type="SUPFAM" id="SSF50978">
    <property type="entry name" value="WD40 repeat-like"/>
    <property type="match status" value="1"/>
</dbReference>
<dbReference type="AlphaFoldDB" id="A0A6A3D421"/>
<accession>A0A6A3D421</accession>
<evidence type="ECO:0000313" key="2">
    <source>
        <dbReference type="Proteomes" id="UP000436088"/>
    </source>
</evidence>
<dbReference type="Proteomes" id="UP000436088">
    <property type="component" value="Unassembled WGS sequence"/>
</dbReference>
<comment type="caution">
    <text evidence="1">The sequence shown here is derived from an EMBL/GenBank/DDBJ whole genome shotgun (WGS) entry which is preliminary data.</text>
</comment>
<name>A0A6A3D421_HIBSY</name>
<gene>
    <name evidence="1" type="ORF">F3Y22_tig00000340pilonHSYRG00231</name>
</gene>
<dbReference type="InterPro" id="IPR015943">
    <property type="entry name" value="WD40/YVTN_repeat-like_dom_sf"/>
</dbReference>
<dbReference type="PANTHER" id="PTHR22844:SF370">
    <property type="entry name" value="OS12G0594000 PROTEIN"/>
    <property type="match status" value="1"/>
</dbReference>
<keyword evidence="2" id="KW-1185">Reference proteome</keyword>
<dbReference type="InterPro" id="IPR036322">
    <property type="entry name" value="WD40_repeat_dom_sf"/>
</dbReference>
<dbReference type="InterPro" id="IPR045182">
    <property type="entry name" value="JINGUBANG-like"/>
</dbReference>